<evidence type="ECO:0000256" key="7">
    <source>
        <dbReference type="PROSITE-ProRule" id="PRU10141"/>
    </source>
</evidence>
<reference evidence="11 12" key="1">
    <citation type="submission" date="2014-06" db="EMBL/GenBank/DDBJ databases">
        <authorList>
            <person name="Swart Estienne"/>
        </authorList>
    </citation>
    <scope>NUCLEOTIDE SEQUENCE [LARGE SCALE GENOMIC DNA]</scope>
    <source>
        <strain evidence="11 12">130c</strain>
    </source>
</reference>
<dbReference type="Gene3D" id="3.30.200.20">
    <property type="entry name" value="Phosphorylase Kinase, domain 1"/>
    <property type="match status" value="1"/>
</dbReference>
<evidence type="ECO:0000256" key="6">
    <source>
        <dbReference type="ARBA" id="ARBA00022840"/>
    </source>
</evidence>
<evidence type="ECO:0000256" key="4">
    <source>
        <dbReference type="ARBA" id="ARBA00022741"/>
    </source>
</evidence>
<evidence type="ECO:0000256" key="9">
    <source>
        <dbReference type="SAM" id="MobiDB-lite"/>
    </source>
</evidence>
<dbReference type="EMBL" id="CCKQ01009167">
    <property type="protein sequence ID" value="CDW80632.1"/>
    <property type="molecule type" value="Genomic_DNA"/>
</dbReference>
<dbReference type="OrthoDB" id="291827at2759"/>
<keyword evidence="4 7" id="KW-0547">Nucleotide-binding</keyword>
<keyword evidence="3" id="KW-0808">Transferase</keyword>
<dbReference type="Proteomes" id="UP000039865">
    <property type="component" value="Unassembled WGS sequence"/>
</dbReference>
<keyword evidence="12" id="KW-1185">Reference proteome</keyword>
<evidence type="ECO:0000313" key="11">
    <source>
        <dbReference type="EMBL" id="CDW80632.1"/>
    </source>
</evidence>
<evidence type="ECO:0000259" key="10">
    <source>
        <dbReference type="PROSITE" id="PS50011"/>
    </source>
</evidence>
<feature type="domain" description="Protein kinase" evidence="10">
    <location>
        <begin position="1028"/>
        <end position="1373"/>
    </location>
</feature>
<comment type="similarity">
    <text evidence="1">Belongs to the protein kinase superfamily. NEK Ser/Thr protein kinase family. NIMA subfamily.</text>
</comment>
<sequence>MQQNCSHIDIGAYGYVYKVQRVSDQKLLALKLMNLQLDNFPAKNAVISEISTLVTNYLNMINQKKICPHPNIVNMIDHLDAKKDSQTNIIYILLEYCPGGNLFNLIEERSKIGLNGLNEIEILDIMSDLVNGVIHLHLYLKMYLKEVMENGKYAILEVQQQTLIMLSTTIAPEQLDLYSGYAIDEKVDIWAMGNIIYTLMFFKSPFQPGEKLAQINAVFKFPTDTYFSQDLQNLIKQTLSKDPKKRIGIGELWSCVDLIKEKLLKQPTGIPLVVGSAVQPAVVKPIQNESARQVEVQARQRNIPKQHRIESSSKLQSQDKDKSINIDQTFNMKDMVQKMINPQESAVNEKDMRILIEHLHQKNDQENTFYRFLAVSDYKSITVVVLKATIVTHRLQLYCPFITQKSLISLYQKIIQSWQGILQSKVKNVNDKFRCEYFAKLILQYADYQCTKSQIVSDYSDLIDGSFSLIKYFNKSNDARSPLNIDFITRLDKLWTKMNNLCNKLVKDQRFLWELRLNIITNLIEDQYLLLCLISHLIVSIKIVCQRFNQQVPQNFVTFIDQAQKNYDQNLEQLKRFYQKLSNFQELAHLNEKIPKIPNNLSQDVKNSTRNSKFEADQRRNHFILTDLLNTSTSINGLQIPLPFQLYKEYTKNSHDFYELLIGTQKYRNNIEKFQQFNSKSSNIQVNNNIIGGKQQYHSNRSSFIRRTSSANNQGDRSSKTSQNMNMLNNDKHGPFHEANWNSRQDSQGFKLDNDLLSDQTISYLQQNIFGQFNSQNQGDELLEFAQIPDKQNELIQQLNSLNINQEQQNFDSNQFDMNWAQQVKPNQSKNTILSQNRSQQRDNESWAIIGNQKVAQESKLKALNYQSPSNNQEFFQIQNQNQSPQKQQFNFQNQNLPSSLSNFQSNSRQQQQQIFAYQYNSPQQSSTLYYNEDNYNQMIQEQQNIEKQYQDLRIQQTADLKRQQDLIAKMKNDQEKGDKIQQQEHQLLQMKQSFSNEKKKLLNQRNQLEKELLNFQKERQQYESQKKQDMEKLSEAKLQILQEKRQIEAMKKKFEEDSQQQQKKLFQMQQQQTEQDIQNQMKQNQLIQEMQKLQEEKTILKAQLQEEQKLTNSIGKKQKLSNATDQNNANNPAGLILEEEFQKGQEYFMLKLADLKVEKQIGAGASAEVFKGTYKETDVAIKKLRNMMASNDNTLKEFKREVSTLTRVRHPNLVLFMGARDLKSLKYTIYLQQLQCSLLLTQPIERETDYVQVKITDFGLSRDDHSELMTGQAGTFHWMAPETLENKPYTHKADVYSFGIVLWEIICREPPFKSYNAHEIIYKVINYKERPSTSQIPKDCPRELINVMIKCWDQNPQNRPDFSDIVKELKKFQISN</sequence>
<keyword evidence="5 11" id="KW-0418">Kinase</keyword>
<dbReference type="InterPro" id="IPR050660">
    <property type="entry name" value="NEK_Ser/Thr_kinase"/>
</dbReference>
<evidence type="ECO:0000256" key="1">
    <source>
        <dbReference type="ARBA" id="ARBA00010886"/>
    </source>
</evidence>
<organism evidence="11 12">
    <name type="scientific">Stylonychia lemnae</name>
    <name type="common">Ciliate</name>
    <dbReference type="NCBI Taxonomy" id="5949"/>
    <lineage>
        <taxon>Eukaryota</taxon>
        <taxon>Sar</taxon>
        <taxon>Alveolata</taxon>
        <taxon>Ciliophora</taxon>
        <taxon>Intramacronucleata</taxon>
        <taxon>Spirotrichea</taxon>
        <taxon>Stichotrichia</taxon>
        <taxon>Sporadotrichida</taxon>
        <taxon>Oxytrichidae</taxon>
        <taxon>Stylonychinae</taxon>
        <taxon>Stylonychia</taxon>
    </lineage>
</organism>
<dbReference type="SUPFAM" id="SSF56112">
    <property type="entry name" value="Protein kinase-like (PK-like)"/>
    <property type="match status" value="2"/>
</dbReference>
<evidence type="ECO:0000256" key="2">
    <source>
        <dbReference type="ARBA" id="ARBA00012513"/>
    </source>
</evidence>
<dbReference type="InterPro" id="IPR011009">
    <property type="entry name" value="Kinase-like_dom_sf"/>
</dbReference>
<dbReference type="InterPro" id="IPR017441">
    <property type="entry name" value="Protein_kinase_ATP_BS"/>
</dbReference>
<evidence type="ECO:0000256" key="5">
    <source>
        <dbReference type="ARBA" id="ARBA00022777"/>
    </source>
</evidence>
<keyword evidence="8" id="KW-0175">Coiled coil</keyword>
<feature type="coiled-coil region" evidence="8">
    <location>
        <begin position="992"/>
        <end position="1111"/>
    </location>
</feature>
<evidence type="ECO:0000313" key="12">
    <source>
        <dbReference type="Proteomes" id="UP000039865"/>
    </source>
</evidence>
<dbReference type="InParanoid" id="A0A078AGG6"/>
<dbReference type="InterPro" id="IPR000719">
    <property type="entry name" value="Prot_kinase_dom"/>
</dbReference>
<evidence type="ECO:0000256" key="3">
    <source>
        <dbReference type="ARBA" id="ARBA00022679"/>
    </source>
</evidence>
<dbReference type="Pfam" id="PF07714">
    <property type="entry name" value="PK_Tyr_Ser-Thr"/>
    <property type="match status" value="2"/>
</dbReference>
<feature type="compositionally biased region" description="Basic and acidic residues" evidence="9">
    <location>
        <begin position="307"/>
        <end position="320"/>
    </location>
</feature>
<name>A0A078AGG6_STYLE</name>
<dbReference type="GO" id="GO:0005524">
    <property type="term" value="F:ATP binding"/>
    <property type="evidence" value="ECO:0007669"/>
    <property type="project" value="UniProtKB-UniRule"/>
</dbReference>
<gene>
    <name evidence="11" type="primary">Contig4341.g4649</name>
    <name evidence="11" type="ORF">STYLEM_9635</name>
</gene>
<dbReference type="EC" id="2.7.11.1" evidence="2"/>
<evidence type="ECO:0000256" key="8">
    <source>
        <dbReference type="SAM" id="Coils"/>
    </source>
</evidence>
<dbReference type="Gene3D" id="1.10.510.10">
    <property type="entry name" value="Transferase(Phosphotransferase) domain 1"/>
    <property type="match status" value="3"/>
</dbReference>
<dbReference type="PANTHER" id="PTHR43671:SF13">
    <property type="entry name" value="SERINE_THREONINE-PROTEIN KINASE NEK2"/>
    <property type="match status" value="1"/>
</dbReference>
<protein>
    <recommendedName>
        <fullName evidence="2">non-specific serine/threonine protein kinase</fullName>
        <ecNumber evidence="2">2.7.11.1</ecNumber>
    </recommendedName>
</protein>
<dbReference type="Pfam" id="PF00069">
    <property type="entry name" value="Pkinase"/>
    <property type="match status" value="2"/>
</dbReference>
<dbReference type="PROSITE" id="PS50011">
    <property type="entry name" value="PROTEIN_KINASE_DOM"/>
    <property type="match status" value="2"/>
</dbReference>
<feature type="region of interest" description="Disordered" evidence="9">
    <location>
        <begin position="706"/>
        <end position="743"/>
    </location>
</feature>
<feature type="domain" description="Protein kinase" evidence="10">
    <location>
        <begin position="2"/>
        <end position="264"/>
    </location>
</feature>
<feature type="binding site" evidence="7">
    <location>
        <position position="1184"/>
    </location>
    <ligand>
        <name>ATP</name>
        <dbReference type="ChEBI" id="CHEBI:30616"/>
    </ligand>
</feature>
<keyword evidence="6 7" id="KW-0067">ATP-binding</keyword>
<dbReference type="PANTHER" id="PTHR43671">
    <property type="entry name" value="SERINE/THREONINE-PROTEIN KINASE NEK"/>
    <property type="match status" value="1"/>
</dbReference>
<feature type="compositionally biased region" description="Polar residues" evidence="9">
    <location>
        <begin position="706"/>
        <end position="729"/>
    </location>
</feature>
<dbReference type="GO" id="GO:0004674">
    <property type="term" value="F:protein serine/threonine kinase activity"/>
    <property type="evidence" value="ECO:0007669"/>
    <property type="project" value="UniProtKB-EC"/>
</dbReference>
<proteinExistence type="inferred from homology"/>
<dbReference type="OMA" id="VQEWMIS"/>
<accession>A0A078AGG6</accession>
<feature type="region of interest" description="Disordered" evidence="9">
    <location>
        <begin position="299"/>
        <end position="320"/>
    </location>
</feature>
<dbReference type="PROSITE" id="PS00107">
    <property type="entry name" value="PROTEIN_KINASE_ATP"/>
    <property type="match status" value="1"/>
</dbReference>
<dbReference type="InterPro" id="IPR001245">
    <property type="entry name" value="Ser-Thr/Tyr_kinase_cat_dom"/>
</dbReference>